<sequence>MDLFGEKIYLANNFYTVTIDENSRVIDSCGLIAMHFRATYSNDTTYRVLQLWERAVLEFVNKHRPGMSDIVVYTTSEGLVSQEVRRTGMSAMPLMPLTFIFIMLFTVVTSLKTKATTSKPWEAVAGVFCPLIALVASFGLLFMLNFEFIPLLNVVPFLVLAIGVDDVFVTLHAWHLSDRSVSVARRVGETMADAGPSITITSLTNALSFGIGALSPTPAIRVFCIFAACTVTFGYIYQIFLFTAILALGGQREKNGTNAYCWWIAGSDKETKERTTTAESKGEELLSRFWDIIVELAMSWWTRLLIAVIMVAYWTFSILGVLQVRVGLSAEKLFLDDSPLHDFVRIQTETIFKEGGQMFVFVNKPGDLRNPAQFGKVMRMLNQFEHATGSIGPDSSHLWLQQYLPFVGFHTAAASDSFFNNEPVAFSYKYLLEFLKNRSYERWRYFLNLGTTEDCVNDKPSCVDRFFFTTGFKNASEWNYRLKLLLEWRAIAKEHADLEATVYEDFSMYTDQILSIGPATKQTVAMALICMALVCVVFIPHVISIVCATVSVLSINLGVFGGLTYWKVELDPISMATILMSIGFSVDYTAHISYHYYKGDAEV</sequence>
<feature type="transmembrane region" description="Helical" evidence="7">
    <location>
        <begin position="524"/>
        <end position="553"/>
    </location>
</feature>
<keyword evidence="5 7" id="KW-0472">Membrane</keyword>
<comment type="subcellular location">
    <subcellularLocation>
        <location evidence="1">Membrane</location>
        <topology evidence="1">Multi-pass membrane protein</topology>
    </subcellularLocation>
</comment>
<evidence type="ECO:0000256" key="1">
    <source>
        <dbReference type="ARBA" id="ARBA00004141"/>
    </source>
</evidence>
<evidence type="ECO:0000259" key="8">
    <source>
        <dbReference type="PROSITE" id="PS50156"/>
    </source>
</evidence>
<feature type="transmembrane region" description="Helical" evidence="7">
    <location>
        <begin position="222"/>
        <end position="248"/>
    </location>
</feature>
<reference evidence="10" key="1">
    <citation type="submission" date="2022-11" db="UniProtKB">
        <authorList>
            <consortium name="WormBaseParasite"/>
        </authorList>
    </citation>
    <scope>IDENTIFICATION</scope>
</reference>
<dbReference type="InterPro" id="IPR003392">
    <property type="entry name" value="PTHD_SSD"/>
</dbReference>
<name>A0A914WW48_9BILA</name>
<dbReference type="SUPFAM" id="SSF82866">
    <property type="entry name" value="Multidrug efflux transporter AcrB transmembrane domain"/>
    <property type="match status" value="2"/>
</dbReference>
<dbReference type="WBParaSite" id="PSAMB.scaffold5490size11575.g26736.t1">
    <property type="protein sequence ID" value="PSAMB.scaffold5490size11575.g26736.t1"/>
    <property type="gene ID" value="PSAMB.scaffold5490size11575.g26736"/>
</dbReference>
<dbReference type="InterPro" id="IPR051697">
    <property type="entry name" value="Patched_domain-protein"/>
</dbReference>
<evidence type="ECO:0000313" key="10">
    <source>
        <dbReference type="WBParaSite" id="PSAMB.scaffold5490size11575.g26736.t1"/>
    </source>
</evidence>
<evidence type="ECO:0000256" key="3">
    <source>
        <dbReference type="ARBA" id="ARBA00022692"/>
    </source>
</evidence>
<organism evidence="9 10">
    <name type="scientific">Plectus sambesii</name>
    <dbReference type="NCBI Taxonomy" id="2011161"/>
    <lineage>
        <taxon>Eukaryota</taxon>
        <taxon>Metazoa</taxon>
        <taxon>Ecdysozoa</taxon>
        <taxon>Nematoda</taxon>
        <taxon>Chromadorea</taxon>
        <taxon>Plectida</taxon>
        <taxon>Plectina</taxon>
        <taxon>Plectoidea</taxon>
        <taxon>Plectidae</taxon>
        <taxon>Plectus</taxon>
    </lineage>
</organism>
<evidence type="ECO:0000256" key="7">
    <source>
        <dbReference type="SAM" id="Phobius"/>
    </source>
</evidence>
<dbReference type="AlphaFoldDB" id="A0A914WW48"/>
<evidence type="ECO:0000256" key="2">
    <source>
        <dbReference type="ARBA" id="ARBA00005585"/>
    </source>
</evidence>
<dbReference type="PANTHER" id="PTHR10796:SF112">
    <property type="entry name" value="PATCHED-RELATED PROTEIN 18"/>
    <property type="match status" value="1"/>
</dbReference>
<proteinExistence type="inferred from homology"/>
<comment type="similarity">
    <text evidence="2">Belongs to the patched family.</text>
</comment>
<feature type="transmembrane region" description="Helical" evidence="7">
    <location>
        <begin position="300"/>
        <end position="322"/>
    </location>
</feature>
<dbReference type="GO" id="GO:0006897">
    <property type="term" value="P:endocytosis"/>
    <property type="evidence" value="ECO:0007669"/>
    <property type="project" value="TreeGrafter"/>
</dbReference>
<evidence type="ECO:0000256" key="6">
    <source>
        <dbReference type="ARBA" id="ARBA00023180"/>
    </source>
</evidence>
<feature type="transmembrane region" description="Helical" evidence="7">
    <location>
        <begin position="151"/>
        <end position="174"/>
    </location>
</feature>
<dbReference type="InterPro" id="IPR000731">
    <property type="entry name" value="SSD"/>
</dbReference>
<dbReference type="GO" id="GO:0018996">
    <property type="term" value="P:molting cycle, collagen and cuticulin-based cuticle"/>
    <property type="evidence" value="ECO:0007669"/>
    <property type="project" value="TreeGrafter"/>
</dbReference>
<feature type="transmembrane region" description="Helical" evidence="7">
    <location>
        <begin position="573"/>
        <end position="590"/>
    </location>
</feature>
<keyword evidence="9" id="KW-1185">Reference proteome</keyword>
<protein>
    <submittedName>
        <fullName evidence="10">SSD domain-containing protein</fullName>
    </submittedName>
</protein>
<dbReference type="PROSITE" id="PS50156">
    <property type="entry name" value="SSD"/>
    <property type="match status" value="1"/>
</dbReference>
<dbReference type="GO" id="GO:0005886">
    <property type="term" value="C:plasma membrane"/>
    <property type="evidence" value="ECO:0007669"/>
    <property type="project" value="TreeGrafter"/>
</dbReference>
<dbReference type="Proteomes" id="UP000887566">
    <property type="component" value="Unplaced"/>
</dbReference>
<evidence type="ECO:0000256" key="4">
    <source>
        <dbReference type="ARBA" id="ARBA00022989"/>
    </source>
</evidence>
<dbReference type="Pfam" id="PF02460">
    <property type="entry name" value="Patched"/>
    <property type="match status" value="1"/>
</dbReference>
<evidence type="ECO:0000256" key="5">
    <source>
        <dbReference type="ARBA" id="ARBA00023136"/>
    </source>
</evidence>
<keyword evidence="4 7" id="KW-1133">Transmembrane helix</keyword>
<keyword evidence="6" id="KW-0325">Glycoprotein</keyword>
<dbReference type="Gene3D" id="1.20.1640.10">
    <property type="entry name" value="Multidrug efflux transporter AcrB transmembrane domain"/>
    <property type="match status" value="2"/>
</dbReference>
<dbReference type="PANTHER" id="PTHR10796">
    <property type="entry name" value="PATCHED-RELATED"/>
    <property type="match status" value="1"/>
</dbReference>
<evidence type="ECO:0000313" key="9">
    <source>
        <dbReference type="Proteomes" id="UP000887566"/>
    </source>
</evidence>
<feature type="transmembrane region" description="Helical" evidence="7">
    <location>
        <begin position="123"/>
        <end position="144"/>
    </location>
</feature>
<accession>A0A914WW48</accession>
<feature type="domain" description="SSD" evidence="8">
    <location>
        <begin position="91"/>
        <end position="248"/>
    </location>
</feature>
<feature type="transmembrane region" description="Helical" evidence="7">
    <location>
        <begin position="91"/>
        <end position="111"/>
    </location>
</feature>
<dbReference type="GO" id="GO:0030659">
    <property type="term" value="C:cytoplasmic vesicle membrane"/>
    <property type="evidence" value="ECO:0007669"/>
    <property type="project" value="TreeGrafter"/>
</dbReference>
<keyword evidence="3 7" id="KW-0812">Transmembrane</keyword>